<evidence type="ECO:0000313" key="3">
    <source>
        <dbReference type="EMBL" id="SMF19386.1"/>
    </source>
</evidence>
<feature type="chain" id="PRO_5010862858" description="Lipoprotein" evidence="2">
    <location>
        <begin position="21"/>
        <end position="105"/>
    </location>
</feature>
<protein>
    <recommendedName>
        <fullName evidence="5">Lipoprotein</fullName>
    </recommendedName>
</protein>
<evidence type="ECO:0000313" key="4">
    <source>
        <dbReference type="Proteomes" id="UP000192936"/>
    </source>
</evidence>
<dbReference type="Proteomes" id="UP000192936">
    <property type="component" value="Unassembled WGS sequence"/>
</dbReference>
<gene>
    <name evidence="3" type="ORF">SAMN02982917_0808</name>
</gene>
<evidence type="ECO:0008006" key="5">
    <source>
        <dbReference type="Google" id="ProtNLM"/>
    </source>
</evidence>
<sequence>MRHILILAAAAVPLMLAGCASENSSSYGTSGSTGTSQQTISPNEPGMGESKTRKSLNDSSQAGTGASGMAYDNNKTVSPDEPGMGESKTRKSLPNTAGNSSSSSW</sequence>
<evidence type="ECO:0000256" key="2">
    <source>
        <dbReference type="SAM" id="SignalP"/>
    </source>
</evidence>
<dbReference type="OrthoDB" id="7307394at2"/>
<feature type="compositionally biased region" description="Low complexity" evidence="1">
    <location>
        <begin position="24"/>
        <end position="36"/>
    </location>
</feature>
<dbReference type="PROSITE" id="PS51257">
    <property type="entry name" value="PROKAR_LIPOPROTEIN"/>
    <property type="match status" value="1"/>
</dbReference>
<organism evidence="3 4">
    <name type="scientific">Azospirillum oryzae</name>
    <dbReference type="NCBI Taxonomy" id="286727"/>
    <lineage>
        <taxon>Bacteria</taxon>
        <taxon>Pseudomonadati</taxon>
        <taxon>Pseudomonadota</taxon>
        <taxon>Alphaproteobacteria</taxon>
        <taxon>Rhodospirillales</taxon>
        <taxon>Azospirillaceae</taxon>
        <taxon>Azospirillum</taxon>
    </lineage>
</organism>
<dbReference type="RefSeq" id="WP_085082499.1">
    <property type="nucleotide sequence ID" value="NZ_FXAK01000001.1"/>
</dbReference>
<feature type="compositionally biased region" description="Polar residues" evidence="1">
    <location>
        <begin position="92"/>
        <end position="105"/>
    </location>
</feature>
<name>A0A1X7DPP2_9PROT</name>
<evidence type="ECO:0000256" key="1">
    <source>
        <dbReference type="SAM" id="MobiDB-lite"/>
    </source>
</evidence>
<dbReference type="AlphaFoldDB" id="A0A1X7DPP2"/>
<feature type="signal peptide" evidence="2">
    <location>
        <begin position="1"/>
        <end position="20"/>
    </location>
</feature>
<keyword evidence="2" id="KW-0732">Signal</keyword>
<dbReference type="EMBL" id="FXAK01000001">
    <property type="protein sequence ID" value="SMF19386.1"/>
    <property type="molecule type" value="Genomic_DNA"/>
</dbReference>
<accession>A0A1X7DPP2</accession>
<feature type="region of interest" description="Disordered" evidence="1">
    <location>
        <begin position="21"/>
        <end position="105"/>
    </location>
</feature>
<proteinExistence type="predicted"/>
<reference evidence="3 4" key="1">
    <citation type="submission" date="2017-04" db="EMBL/GenBank/DDBJ databases">
        <authorList>
            <person name="Afonso C.L."/>
            <person name="Miller P.J."/>
            <person name="Scott M.A."/>
            <person name="Spackman E."/>
            <person name="Goraichik I."/>
            <person name="Dimitrov K.M."/>
            <person name="Suarez D.L."/>
            <person name="Swayne D.E."/>
        </authorList>
    </citation>
    <scope>NUCLEOTIDE SEQUENCE [LARGE SCALE GENOMIC DNA]</scope>
    <source>
        <strain evidence="3 4">A2P</strain>
    </source>
</reference>